<comment type="caution">
    <text evidence="1">The sequence shown here is derived from an EMBL/GenBank/DDBJ whole genome shotgun (WGS) entry which is preliminary data.</text>
</comment>
<evidence type="ECO:0000313" key="1">
    <source>
        <dbReference type="EMBL" id="KAI3766390.1"/>
    </source>
</evidence>
<dbReference type="EMBL" id="CM042011">
    <property type="protein sequence ID" value="KAI3766390.1"/>
    <property type="molecule type" value="Genomic_DNA"/>
</dbReference>
<proteinExistence type="predicted"/>
<keyword evidence="2" id="KW-1185">Reference proteome</keyword>
<protein>
    <submittedName>
        <fullName evidence="1">Uncharacterized protein</fullName>
    </submittedName>
</protein>
<reference evidence="2" key="1">
    <citation type="journal article" date="2022" name="Mol. Ecol. Resour.">
        <title>The genomes of chicory, endive, great burdock and yacon provide insights into Asteraceae palaeo-polyploidization history and plant inulin production.</title>
        <authorList>
            <person name="Fan W."/>
            <person name="Wang S."/>
            <person name="Wang H."/>
            <person name="Wang A."/>
            <person name="Jiang F."/>
            <person name="Liu H."/>
            <person name="Zhao H."/>
            <person name="Xu D."/>
            <person name="Zhang Y."/>
        </authorList>
    </citation>
    <scope>NUCLEOTIDE SEQUENCE [LARGE SCALE GENOMIC DNA]</scope>
    <source>
        <strain evidence="2">cv. Punajuju</strain>
    </source>
</reference>
<evidence type="ECO:0000313" key="2">
    <source>
        <dbReference type="Proteomes" id="UP001055811"/>
    </source>
</evidence>
<reference evidence="1 2" key="2">
    <citation type="journal article" date="2022" name="Mol. Ecol. Resour.">
        <title>The genomes of chicory, endive, great burdock and yacon provide insights into Asteraceae paleo-polyploidization history and plant inulin production.</title>
        <authorList>
            <person name="Fan W."/>
            <person name="Wang S."/>
            <person name="Wang H."/>
            <person name="Wang A."/>
            <person name="Jiang F."/>
            <person name="Liu H."/>
            <person name="Zhao H."/>
            <person name="Xu D."/>
            <person name="Zhang Y."/>
        </authorList>
    </citation>
    <scope>NUCLEOTIDE SEQUENCE [LARGE SCALE GENOMIC DNA]</scope>
    <source>
        <strain evidence="2">cv. Punajuju</strain>
        <tissue evidence="1">Leaves</tissue>
    </source>
</reference>
<name>A0ACB9F628_CICIN</name>
<gene>
    <name evidence="1" type="ORF">L2E82_16447</name>
</gene>
<accession>A0ACB9F628</accession>
<organism evidence="1 2">
    <name type="scientific">Cichorium intybus</name>
    <name type="common">Chicory</name>
    <dbReference type="NCBI Taxonomy" id="13427"/>
    <lineage>
        <taxon>Eukaryota</taxon>
        <taxon>Viridiplantae</taxon>
        <taxon>Streptophyta</taxon>
        <taxon>Embryophyta</taxon>
        <taxon>Tracheophyta</taxon>
        <taxon>Spermatophyta</taxon>
        <taxon>Magnoliopsida</taxon>
        <taxon>eudicotyledons</taxon>
        <taxon>Gunneridae</taxon>
        <taxon>Pentapetalae</taxon>
        <taxon>asterids</taxon>
        <taxon>campanulids</taxon>
        <taxon>Asterales</taxon>
        <taxon>Asteraceae</taxon>
        <taxon>Cichorioideae</taxon>
        <taxon>Cichorieae</taxon>
        <taxon>Cichoriinae</taxon>
        <taxon>Cichorium</taxon>
    </lineage>
</organism>
<sequence>MERSVLFLICNSRSTFHFTIDYPYVSYYNCKELPFDPGTIGNKLNPSTPNMIPEYTSNNKPSKSLDLSRSSIHQRNEIIEVAMFSTSR</sequence>
<dbReference type="Proteomes" id="UP001055811">
    <property type="component" value="Linkage Group LG03"/>
</dbReference>